<dbReference type="Pfam" id="PF00201">
    <property type="entry name" value="UDPGT"/>
    <property type="match status" value="1"/>
</dbReference>
<gene>
    <name evidence="5" type="ORF">ILEXP_LOCUS48459</name>
</gene>
<accession>A0ABC8UAZ0</accession>
<comment type="similarity">
    <text evidence="1 4">Belongs to the UDP-glycosyltransferase family.</text>
</comment>
<dbReference type="FunFam" id="3.40.50.2000:FF:000056">
    <property type="entry name" value="Glycosyltransferase"/>
    <property type="match status" value="1"/>
</dbReference>
<dbReference type="PANTHER" id="PTHR48046">
    <property type="entry name" value="UDP-GLYCOSYLTRANSFERASE 72E1"/>
    <property type="match status" value="1"/>
</dbReference>
<evidence type="ECO:0008006" key="7">
    <source>
        <dbReference type="Google" id="ProtNLM"/>
    </source>
</evidence>
<dbReference type="Proteomes" id="UP001642360">
    <property type="component" value="Unassembled WGS sequence"/>
</dbReference>
<dbReference type="InterPro" id="IPR035595">
    <property type="entry name" value="UDP_glycos_trans_CS"/>
</dbReference>
<comment type="caution">
    <text evidence="5">The sequence shown here is derived from an EMBL/GenBank/DDBJ whole genome shotgun (WGS) entry which is preliminary data.</text>
</comment>
<evidence type="ECO:0000256" key="3">
    <source>
        <dbReference type="ARBA" id="ARBA00022679"/>
    </source>
</evidence>
<evidence type="ECO:0000256" key="1">
    <source>
        <dbReference type="ARBA" id="ARBA00009995"/>
    </source>
</evidence>
<evidence type="ECO:0000256" key="4">
    <source>
        <dbReference type="RuleBase" id="RU003718"/>
    </source>
</evidence>
<keyword evidence="3 4" id="KW-0808">Transferase</keyword>
<dbReference type="EMBL" id="CAUOFW020007279">
    <property type="protein sequence ID" value="CAK9178550.1"/>
    <property type="molecule type" value="Genomic_DNA"/>
</dbReference>
<dbReference type="Gene3D" id="3.40.50.2000">
    <property type="entry name" value="Glycogen Phosphorylase B"/>
    <property type="match status" value="1"/>
</dbReference>
<dbReference type="AlphaFoldDB" id="A0ABC8UAZ0"/>
<proteinExistence type="inferred from homology"/>
<protein>
    <recommendedName>
        <fullName evidence="7">UDP-glycosyltransferase</fullName>
    </recommendedName>
</protein>
<dbReference type="PANTHER" id="PTHR48046:SF4">
    <property type="entry name" value="GLYCOSYLTRANSFERASE"/>
    <property type="match status" value="1"/>
</dbReference>
<dbReference type="GO" id="GO:0016757">
    <property type="term" value="F:glycosyltransferase activity"/>
    <property type="evidence" value="ECO:0007669"/>
    <property type="project" value="UniProtKB-KW"/>
</dbReference>
<dbReference type="InterPro" id="IPR002213">
    <property type="entry name" value="UDP_glucos_trans"/>
</dbReference>
<sequence length="144" mass="16236">MGGLELSNQRFIWIVRRPIDSNACGSYFGGDRENNPVEYLPEGFLERTKEVGLVVPSWGPQVAVLSHLSTSGFLTHCGWNSVLESISHGVPMIAWPLYTEQGMNAWFLEEEIGVAVKPIRVEQRSLVRREEIARVVRLVMEGRP</sequence>
<dbReference type="PROSITE" id="PS00375">
    <property type="entry name" value="UDPGT"/>
    <property type="match status" value="1"/>
</dbReference>
<evidence type="ECO:0000256" key="2">
    <source>
        <dbReference type="ARBA" id="ARBA00022676"/>
    </source>
</evidence>
<reference evidence="5 6" key="1">
    <citation type="submission" date="2024-02" db="EMBL/GenBank/DDBJ databases">
        <authorList>
            <person name="Vignale AGUSTIN F."/>
            <person name="Sosa J E."/>
            <person name="Modenutti C."/>
        </authorList>
    </citation>
    <scope>NUCLEOTIDE SEQUENCE [LARGE SCALE GENOMIC DNA]</scope>
</reference>
<evidence type="ECO:0000313" key="5">
    <source>
        <dbReference type="EMBL" id="CAK9178550.1"/>
    </source>
</evidence>
<organism evidence="5 6">
    <name type="scientific">Ilex paraguariensis</name>
    <name type="common">yerba mate</name>
    <dbReference type="NCBI Taxonomy" id="185542"/>
    <lineage>
        <taxon>Eukaryota</taxon>
        <taxon>Viridiplantae</taxon>
        <taxon>Streptophyta</taxon>
        <taxon>Embryophyta</taxon>
        <taxon>Tracheophyta</taxon>
        <taxon>Spermatophyta</taxon>
        <taxon>Magnoliopsida</taxon>
        <taxon>eudicotyledons</taxon>
        <taxon>Gunneridae</taxon>
        <taxon>Pentapetalae</taxon>
        <taxon>asterids</taxon>
        <taxon>campanulids</taxon>
        <taxon>Aquifoliales</taxon>
        <taxon>Aquifoliaceae</taxon>
        <taxon>Ilex</taxon>
    </lineage>
</organism>
<name>A0ABC8UAZ0_9AQUA</name>
<keyword evidence="2 4" id="KW-0328">Glycosyltransferase</keyword>
<dbReference type="SUPFAM" id="SSF53756">
    <property type="entry name" value="UDP-Glycosyltransferase/glycogen phosphorylase"/>
    <property type="match status" value="1"/>
</dbReference>
<evidence type="ECO:0000313" key="6">
    <source>
        <dbReference type="Proteomes" id="UP001642360"/>
    </source>
</evidence>
<dbReference type="CDD" id="cd03784">
    <property type="entry name" value="GT1_Gtf-like"/>
    <property type="match status" value="1"/>
</dbReference>
<keyword evidence="6" id="KW-1185">Reference proteome</keyword>